<accession>A0ABD3NVX1</accession>
<dbReference type="Proteomes" id="UP001530315">
    <property type="component" value="Unassembled WGS sequence"/>
</dbReference>
<evidence type="ECO:0000313" key="1">
    <source>
        <dbReference type="EMBL" id="KAL3779429.1"/>
    </source>
</evidence>
<dbReference type="AlphaFoldDB" id="A0ABD3NVX1"/>
<reference evidence="1 2" key="1">
    <citation type="submission" date="2024-10" db="EMBL/GenBank/DDBJ databases">
        <title>Updated reference genomes for cyclostephanoid diatoms.</title>
        <authorList>
            <person name="Roberts W.R."/>
            <person name="Alverson A.J."/>
        </authorList>
    </citation>
    <scope>NUCLEOTIDE SEQUENCE [LARGE SCALE GENOMIC DNA]</scope>
    <source>
        <strain evidence="1 2">AJA276-08</strain>
    </source>
</reference>
<gene>
    <name evidence="1" type="ORF">ACHAW5_002021</name>
</gene>
<sequence>MNFSIRYDAIPDASLRHLPLVTRHVASIVVTGISGDTVSWLISAHLLAQEGIAKSSRIGMLSPAKTAAKRVYDLLHERVVYAALLTPMGQDLQGLSNEYSDISALSSLPPAALLSQSMTLLSCLDEKDIQEMGGHHCIADRISASLQEALMLDPLNSLAAAELGQSIWLQSV</sequence>
<comment type="caution">
    <text evidence="1">The sequence shown here is derived from an EMBL/GenBank/DDBJ whole genome shotgun (WGS) entry which is preliminary data.</text>
</comment>
<name>A0ABD3NVX1_9STRA</name>
<protein>
    <submittedName>
        <fullName evidence="1">Uncharacterized protein</fullName>
    </submittedName>
</protein>
<evidence type="ECO:0000313" key="2">
    <source>
        <dbReference type="Proteomes" id="UP001530315"/>
    </source>
</evidence>
<organism evidence="1 2">
    <name type="scientific">Stephanodiscus triporus</name>
    <dbReference type="NCBI Taxonomy" id="2934178"/>
    <lineage>
        <taxon>Eukaryota</taxon>
        <taxon>Sar</taxon>
        <taxon>Stramenopiles</taxon>
        <taxon>Ochrophyta</taxon>
        <taxon>Bacillariophyta</taxon>
        <taxon>Coscinodiscophyceae</taxon>
        <taxon>Thalassiosirophycidae</taxon>
        <taxon>Stephanodiscales</taxon>
        <taxon>Stephanodiscaceae</taxon>
        <taxon>Stephanodiscus</taxon>
    </lineage>
</organism>
<dbReference type="EMBL" id="JALLAZ020001164">
    <property type="protein sequence ID" value="KAL3779429.1"/>
    <property type="molecule type" value="Genomic_DNA"/>
</dbReference>
<proteinExistence type="predicted"/>
<keyword evidence="2" id="KW-1185">Reference proteome</keyword>